<dbReference type="RefSeq" id="WP_022456672.1">
    <property type="nucleotide sequence ID" value="NZ_JAKZMM010000087.1"/>
</dbReference>
<organism evidence="2 3">
    <name type="scientific">Parabacteroides faecalis</name>
    <dbReference type="NCBI Taxonomy" id="2924040"/>
    <lineage>
        <taxon>Bacteria</taxon>
        <taxon>Pseudomonadati</taxon>
        <taxon>Bacteroidota</taxon>
        <taxon>Bacteroidia</taxon>
        <taxon>Bacteroidales</taxon>
        <taxon>Tannerellaceae</taxon>
        <taxon>Parabacteroides</taxon>
    </lineage>
</organism>
<comment type="caution">
    <text evidence="2">The sequence shown here is derived from an EMBL/GenBank/DDBJ whole genome shotgun (WGS) entry which is preliminary data.</text>
</comment>
<evidence type="ECO:0000313" key="2">
    <source>
        <dbReference type="EMBL" id="MCJ2382448.1"/>
    </source>
</evidence>
<dbReference type="EMBL" id="JAKZMM010000087">
    <property type="protein sequence ID" value="MCJ2382448.1"/>
    <property type="molecule type" value="Genomic_DNA"/>
</dbReference>
<evidence type="ECO:0000313" key="3">
    <source>
        <dbReference type="Proteomes" id="UP001165444"/>
    </source>
</evidence>
<sequence>MKKWLYILGIAIVSMGFSSCTVHHHTHKHPKPPKHHHKGPKPPKPPKHHYHW</sequence>
<gene>
    <name evidence="2" type="ORF">MUN53_17875</name>
</gene>
<reference evidence="2 3" key="1">
    <citation type="submission" date="2022-03" db="EMBL/GenBank/DDBJ databases">
        <title>Parabacteroides sp. nov. isolated from swine feces.</title>
        <authorList>
            <person name="Bak J.E."/>
        </authorList>
    </citation>
    <scope>NUCLEOTIDE SEQUENCE [LARGE SCALE GENOMIC DNA]</scope>
    <source>
        <strain evidence="2 3">AGMB00274</strain>
    </source>
</reference>
<keyword evidence="3" id="KW-1185">Reference proteome</keyword>
<dbReference type="Proteomes" id="UP001165444">
    <property type="component" value="Unassembled WGS sequence"/>
</dbReference>
<feature type="region of interest" description="Disordered" evidence="1">
    <location>
        <begin position="22"/>
        <end position="52"/>
    </location>
</feature>
<dbReference type="PROSITE" id="PS51257">
    <property type="entry name" value="PROKAR_LIPOPROTEIN"/>
    <property type="match status" value="1"/>
</dbReference>
<protein>
    <recommendedName>
        <fullName evidence="4">Lipoprotein</fullName>
    </recommendedName>
</protein>
<evidence type="ECO:0000256" key="1">
    <source>
        <dbReference type="SAM" id="MobiDB-lite"/>
    </source>
</evidence>
<evidence type="ECO:0008006" key="4">
    <source>
        <dbReference type="Google" id="ProtNLM"/>
    </source>
</evidence>
<proteinExistence type="predicted"/>
<accession>A0ABT0C624</accession>
<name>A0ABT0C624_9BACT</name>